<dbReference type="PANTHER" id="PTHR34379:SF6">
    <property type="entry name" value="PROTEIN 3F"/>
    <property type="match status" value="1"/>
</dbReference>
<keyword evidence="4" id="KW-1185">Reference proteome</keyword>
<dbReference type="Proteomes" id="UP001374535">
    <property type="component" value="Chromosome 7"/>
</dbReference>
<evidence type="ECO:0008006" key="5">
    <source>
        <dbReference type="Google" id="ProtNLM"/>
    </source>
</evidence>
<keyword evidence="2" id="KW-1133">Transmembrane helix</keyword>
<name>A0AAQ3RTQ3_VIGMU</name>
<evidence type="ECO:0000256" key="1">
    <source>
        <dbReference type="SAM" id="MobiDB-lite"/>
    </source>
</evidence>
<proteinExistence type="predicted"/>
<feature type="compositionally biased region" description="Basic and acidic residues" evidence="1">
    <location>
        <begin position="177"/>
        <end position="190"/>
    </location>
</feature>
<evidence type="ECO:0000313" key="4">
    <source>
        <dbReference type="Proteomes" id="UP001374535"/>
    </source>
</evidence>
<sequence length="241" mass="27321">METLPWSVWGALNSKGLSPFSSFKLPFSSFKLSIAMAKTKTKGLQYPKPKASLFLCCFGSVQNKTPKDNSTIITQYNPPKQNIRTSKKSMAKTVPLQEGLEFPDMKSYTKLHSSSWKWRSKSKSKSMSKSKPLCNTQINSTLGQPLSQSQSPKRGNKPEYDTRQHAVSLPSSKRQHVVHETTGKDWKQKQRHQQDHVIGACMFIISLVSMIVLGRLGSIFCTTSFVYLIPAFAKRQRQFRR</sequence>
<keyword evidence="2" id="KW-0812">Transmembrane</keyword>
<feature type="region of interest" description="Disordered" evidence="1">
    <location>
        <begin position="139"/>
        <end position="190"/>
    </location>
</feature>
<evidence type="ECO:0000313" key="3">
    <source>
        <dbReference type="EMBL" id="WVZ03916.1"/>
    </source>
</evidence>
<dbReference type="AlphaFoldDB" id="A0AAQ3RTQ3"/>
<gene>
    <name evidence="3" type="ORF">V8G54_024722</name>
</gene>
<feature type="transmembrane region" description="Helical" evidence="2">
    <location>
        <begin position="197"/>
        <end position="230"/>
    </location>
</feature>
<protein>
    <recommendedName>
        <fullName evidence="5">Transmembrane protein</fullName>
    </recommendedName>
</protein>
<feature type="compositionally biased region" description="Polar residues" evidence="1">
    <location>
        <begin position="139"/>
        <end position="153"/>
    </location>
</feature>
<keyword evidence="2" id="KW-0472">Membrane</keyword>
<dbReference type="PANTHER" id="PTHR34379">
    <property type="entry name" value="OS07G0553800 PROTEIN"/>
    <property type="match status" value="1"/>
</dbReference>
<organism evidence="3 4">
    <name type="scientific">Vigna mungo</name>
    <name type="common">Black gram</name>
    <name type="synonym">Phaseolus mungo</name>
    <dbReference type="NCBI Taxonomy" id="3915"/>
    <lineage>
        <taxon>Eukaryota</taxon>
        <taxon>Viridiplantae</taxon>
        <taxon>Streptophyta</taxon>
        <taxon>Embryophyta</taxon>
        <taxon>Tracheophyta</taxon>
        <taxon>Spermatophyta</taxon>
        <taxon>Magnoliopsida</taxon>
        <taxon>eudicotyledons</taxon>
        <taxon>Gunneridae</taxon>
        <taxon>Pentapetalae</taxon>
        <taxon>rosids</taxon>
        <taxon>fabids</taxon>
        <taxon>Fabales</taxon>
        <taxon>Fabaceae</taxon>
        <taxon>Papilionoideae</taxon>
        <taxon>50 kb inversion clade</taxon>
        <taxon>NPAAA clade</taxon>
        <taxon>indigoferoid/millettioid clade</taxon>
        <taxon>Phaseoleae</taxon>
        <taxon>Vigna</taxon>
    </lineage>
</organism>
<evidence type="ECO:0000256" key="2">
    <source>
        <dbReference type="SAM" id="Phobius"/>
    </source>
</evidence>
<dbReference type="EMBL" id="CP144694">
    <property type="protein sequence ID" value="WVZ03916.1"/>
    <property type="molecule type" value="Genomic_DNA"/>
</dbReference>
<accession>A0AAQ3RTQ3</accession>
<reference evidence="3 4" key="1">
    <citation type="journal article" date="2023" name="Life. Sci Alliance">
        <title>Evolutionary insights into 3D genome organization and epigenetic landscape of Vigna mungo.</title>
        <authorList>
            <person name="Junaid A."/>
            <person name="Singh B."/>
            <person name="Bhatia S."/>
        </authorList>
    </citation>
    <scope>NUCLEOTIDE SEQUENCE [LARGE SCALE GENOMIC DNA]</scope>
    <source>
        <strain evidence="3">Urdbean</strain>
    </source>
</reference>
<dbReference type="InterPro" id="IPR040411">
    <property type="entry name" value="At5g23160-like"/>
</dbReference>